<accession>A0A131XNT3</accession>
<comment type="subcellular location">
    <subcellularLocation>
        <location evidence="1">Secreted</location>
    </subcellularLocation>
</comment>
<dbReference type="GO" id="GO:0004867">
    <property type="term" value="F:serine-type endopeptidase inhibitor activity"/>
    <property type="evidence" value="ECO:0007669"/>
    <property type="project" value="UniProtKB-KW"/>
</dbReference>
<dbReference type="CDD" id="cd00109">
    <property type="entry name" value="Kunitz-type"/>
    <property type="match status" value="1"/>
</dbReference>
<dbReference type="PROSITE" id="PS50279">
    <property type="entry name" value="BPTI_KUNITZ_2"/>
    <property type="match status" value="1"/>
</dbReference>
<dbReference type="InterPro" id="IPR036880">
    <property type="entry name" value="Kunitz_BPTI_sf"/>
</dbReference>
<evidence type="ECO:0000313" key="9">
    <source>
        <dbReference type="EMBL" id="JAP67818.1"/>
    </source>
</evidence>
<keyword evidence="2" id="KW-0964">Secreted</keyword>
<dbReference type="PANTHER" id="PTHR10083">
    <property type="entry name" value="KUNITZ-TYPE PROTEASE INHIBITOR-RELATED"/>
    <property type="match status" value="1"/>
</dbReference>
<keyword evidence="7" id="KW-0732">Signal</keyword>
<sequence>MRTCVLLALLGTVYAASYPEVPCGKPVDRGNCDENLPRWYFNRKTGKCEKFYYGGCGGNENRFEEKEMCEQTCVVPESLTTAAPVEAKTTFESGLVEPLCHRLPHRGPCLGNFPRFYYNSISKTCLPF</sequence>
<keyword evidence="4" id="KW-0677">Repeat</keyword>
<evidence type="ECO:0000259" key="8">
    <source>
        <dbReference type="PROSITE" id="PS50279"/>
    </source>
</evidence>
<organism evidence="9">
    <name type="scientific">Hyalomma excavatum</name>
    <dbReference type="NCBI Taxonomy" id="257692"/>
    <lineage>
        <taxon>Eukaryota</taxon>
        <taxon>Metazoa</taxon>
        <taxon>Ecdysozoa</taxon>
        <taxon>Arthropoda</taxon>
        <taxon>Chelicerata</taxon>
        <taxon>Arachnida</taxon>
        <taxon>Acari</taxon>
        <taxon>Parasitiformes</taxon>
        <taxon>Ixodida</taxon>
        <taxon>Ixodoidea</taxon>
        <taxon>Ixodidae</taxon>
        <taxon>Hyalomminae</taxon>
        <taxon>Hyalomma</taxon>
    </lineage>
</organism>
<dbReference type="EMBL" id="GEFH01000763">
    <property type="protein sequence ID" value="JAP67818.1"/>
    <property type="molecule type" value="mRNA"/>
</dbReference>
<feature type="domain" description="BPTI/Kunitz inhibitor" evidence="8">
    <location>
        <begin position="23"/>
        <end position="73"/>
    </location>
</feature>
<dbReference type="InterPro" id="IPR002223">
    <property type="entry name" value="Kunitz_BPTI"/>
</dbReference>
<evidence type="ECO:0000256" key="1">
    <source>
        <dbReference type="ARBA" id="ARBA00004613"/>
    </source>
</evidence>
<dbReference type="AlphaFoldDB" id="A0A131XNT3"/>
<dbReference type="PRINTS" id="PR00759">
    <property type="entry name" value="BASICPTASE"/>
</dbReference>
<dbReference type="InterPro" id="IPR050098">
    <property type="entry name" value="TFPI/VKTCI-like"/>
</dbReference>
<feature type="non-terminal residue" evidence="9">
    <location>
        <position position="128"/>
    </location>
</feature>
<reference evidence="9" key="1">
    <citation type="journal article" date="2017" name="Ticks Tick Borne Dis.">
        <title>An insight into the sialome of Hyalomma excavatum.</title>
        <authorList>
            <person name="Ribeiro J.M."/>
            <person name="Slovak M."/>
            <person name="Francischetti I.M."/>
        </authorList>
    </citation>
    <scope>NUCLEOTIDE SEQUENCE</scope>
    <source>
        <strain evidence="9">Samish</strain>
        <tissue evidence="9">Salivary glands</tissue>
    </source>
</reference>
<name>A0A131XNT3_9ACAR</name>
<dbReference type="Pfam" id="PF00014">
    <property type="entry name" value="Kunitz_BPTI"/>
    <property type="match status" value="2"/>
</dbReference>
<evidence type="ECO:0000256" key="5">
    <source>
        <dbReference type="ARBA" id="ARBA00022900"/>
    </source>
</evidence>
<feature type="signal peptide" evidence="7">
    <location>
        <begin position="1"/>
        <end position="15"/>
    </location>
</feature>
<evidence type="ECO:0000256" key="6">
    <source>
        <dbReference type="ARBA" id="ARBA00023157"/>
    </source>
</evidence>
<keyword evidence="6" id="KW-1015">Disulfide bond</keyword>
<keyword evidence="5" id="KW-0722">Serine protease inhibitor</keyword>
<dbReference type="SMART" id="SM00131">
    <property type="entry name" value="KU"/>
    <property type="match status" value="1"/>
</dbReference>
<evidence type="ECO:0000256" key="7">
    <source>
        <dbReference type="SAM" id="SignalP"/>
    </source>
</evidence>
<dbReference type="Gene3D" id="4.10.410.10">
    <property type="entry name" value="Pancreatic trypsin inhibitor Kunitz domain"/>
    <property type="match status" value="2"/>
</dbReference>
<protein>
    <submittedName>
        <fullName evidence="9">Putative bpti/kunitz family of serine protease inhibitor</fullName>
    </submittedName>
</protein>
<feature type="chain" id="PRO_5012384753" evidence="7">
    <location>
        <begin position="16"/>
        <end position="128"/>
    </location>
</feature>
<dbReference type="SUPFAM" id="SSF57362">
    <property type="entry name" value="BPTI-like"/>
    <property type="match status" value="2"/>
</dbReference>
<proteinExistence type="evidence at transcript level"/>
<dbReference type="FunFam" id="4.10.410.10:FF:000020">
    <property type="entry name" value="Collagen, type VI, alpha 3"/>
    <property type="match status" value="1"/>
</dbReference>
<dbReference type="PANTHER" id="PTHR10083:SF374">
    <property type="entry name" value="BPTI_KUNITZ INHIBITOR DOMAIN-CONTAINING PROTEIN"/>
    <property type="match status" value="1"/>
</dbReference>
<keyword evidence="3" id="KW-0646">Protease inhibitor</keyword>
<dbReference type="InterPro" id="IPR020901">
    <property type="entry name" value="Prtase_inh_Kunz-CS"/>
</dbReference>
<evidence type="ECO:0000256" key="2">
    <source>
        <dbReference type="ARBA" id="ARBA00022525"/>
    </source>
</evidence>
<evidence type="ECO:0000256" key="3">
    <source>
        <dbReference type="ARBA" id="ARBA00022690"/>
    </source>
</evidence>
<dbReference type="GO" id="GO:0005615">
    <property type="term" value="C:extracellular space"/>
    <property type="evidence" value="ECO:0007669"/>
    <property type="project" value="TreeGrafter"/>
</dbReference>
<dbReference type="PROSITE" id="PS00280">
    <property type="entry name" value="BPTI_KUNITZ_1"/>
    <property type="match status" value="1"/>
</dbReference>
<evidence type="ECO:0000256" key="4">
    <source>
        <dbReference type="ARBA" id="ARBA00022737"/>
    </source>
</evidence>